<reference evidence="7 8" key="1">
    <citation type="submission" date="2019-10" db="EMBL/GenBank/DDBJ databases">
        <title>Cardiobacteriales fam. a chemoheterotrophic member of the order Cardiobacteriales, and proposal of Cardiobacteriales fam. nov.</title>
        <authorList>
            <person name="Wang C."/>
        </authorList>
    </citation>
    <scope>NUCLEOTIDE SEQUENCE [LARGE SCALE GENOMIC DNA]</scope>
    <source>
        <strain evidence="7 8">ML27</strain>
    </source>
</reference>
<proteinExistence type="predicted"/>
<gene>
    <name evidence="7" type="ORF">GCU85_04140</name>
</gene>
<evidence type="ECO:0000256" key="6">
    <source>
        <dbReference type="ARBA" id="ARBA00023288"/>
    </source>
</evidence>
<organism evidence="7 8">
    <name type="scientific">Ostreibacterium oceani</name>
    <dbReference type="NCBI Taxonomy" id="2654998"/>
    <lineage>
        <taxon>Bacteria</taxon>
        <taxon>Pseudomonadati</taxon>
        <taxon>Pseudomonadota</taxon>
        <taxon>Gammaproteobacteria</taxon>
        <taxon>Cardiobacteriales</taxon>
        <taxon>Ostreibacteriaceae</taxon>
        <taxon>Ostreibacterium</taxon>
    </lineage>
</organism>
<comment type="subcellular location">
    <subcellularLocation>
        <location evidence="1">Cell outer membrane</location>
        <topology evidence="1">Lipid-anchor</topology>
    </subcellularLocation>
</comment>
<dbReference type="InterPro" id="IPR032831">
    <property type="entry name" value="LptM_cons"/>
</dbReference>
<keyword evidence="8" id="KW-1185">Reference proteome</keyword>
<keyword evidence="3" id="KW-0472">Membrane</keyword>
<dbReference type="InParanoid" id="A0A6N7EXS2"/>
<keyword evidence="6" id="KW-0449">Lipoprotein</keyword>
<dbReference type="Proteomes" id="UP000471298">
    <property type="component" value="Unassembled WGS sequence"/>
</dbReference>
<evidence type="ECO:0000256" key="1">
    <source>
        <dbReference type="ARBA" id="ARBA00004459"/>
    </source>
</evidence>
<comment type="caution">
    <text evidence="7">The sequence shown here is derived from an EMBL/GenBank/DDBJ whole genome shotgun (WGS) entry which is preliminary data.</text>
</comment>
<dbReference type="EMBL" id="WHNW01000003">
    <property type="protein sequence ID" value="MPV85927.1"/>
    <property type="molecule type" value="Genomic_DNA"/>
</dbReference>
<evidence type="ECO:0000256" key="2">
    <source>
        <dbReference type="ARBA" id="ARBA00022729"/>
    </source>
</evidence>
<keyword evidence="4" id="KW-0564">Palmitate</keyword>
<name>A0A6N7EXS2_9GAMM</name>
<keyword evidence="2" id="KW-0732">Signal</keyword>
<evidence type="ECO:0000313" key="8">
    <source>
        <dbReference type="Proteomes" id="UP000471298"/>
    </source>
</evidence>
<dbReference type="NCBIfam" id="NF047847">
    <property type="entry name" value="SS_mature_LptM"/>
    <property type="match status" value="1"/>
</dbReference>
<protein>
    <submittedName>
        <fullName evidence="7">Uncharacterized protein</fullName>
    </submittedName>
</protein>
<dbReference type="RefSeq" id="WP_152809657.1">
    <property type="nucleotide sequence ID" value="NZ_WHNW01000003.1"/>
</dbReference>
<evidence type="ECO:0000313" key="7">
    <source>
        <dbReference type="EMBL" id="MPV85927.1"/>
    </source>
</evidence>
<evidence type="ECO:0000256" key="3">
    <source>
        <dbReference type="ARBA" id="ARBA00023136"/>
    </source>
</evidence>
<accession>A0A6N7EXS2</accession>
<keyword evidence="5" id="KW-0998">Cell outer membrane</keyword>
<dbReference type="GO" id="GO:0009279">
    <property type="term" value="C:cell outer membrane"/>
    <property type="evidence" value="ECO:0007669"/>
    <property type="project" value="UniProtKB-SubCell"/>
</dbReference>
<dbReference type="AlphaFoldDB" id="A0A6N7EXS2"/>
<evidence type="ECO:0000256" key="4">
    <source>
        <dbReference type="ARBA" id="ARBA00023139"/>
    </source>
</evidence>
<sequence>MNPFVTQHVSQHATQCATQRPKHCANKPSSRYCTHYFPYCWRVLYPVFVTALTPALTIALTLTLAGCGQKGPLTYQDTTAKPDQIDVFASIDKTSVDDEQRITPTIIQLNTLTINGTYTQLTQTTAKAWQTLLSDPALKATADTNLTGNNLTTNNPPTNRLTPAFSGLRYLVFSDDILSPELSAINMLVGQVENHPNSVDSLSIASGTYLRFRNLPSDYTSIPDTLSVARQYFADNPALIRIGKTDFMIETAEQIDLYIQVEKTLR</sequence>
<evidence type="ECO:0000256" key="5">
    <source>
        <dbReference type="ARBA" id="ARBA00023237"/>
    </source>
</evidence>